<feature type="transmembrane region" description="Helical" evidence="8">
    <location>
        <begin position="167"/>
        <end position="187"/>
    </location>
</feature>
<keyword evidence="10" id="KW-1185">Reference proteome</keyword>
<dbReference type="PANTHER" id="PTHR36838">
    <property type="entry name" value="AUXIN EFFLUX CARRIER FAMILY PROTEIN"/>
    <property type="match status" value="1"/>
</dbReference>
<feature type="transmembrane region" description="Helical" evidence="8">
    <location>
        <begin position="257"/>
        <end position="280"/>
    </location>
</feature>
<keyword evidence="5 8" id="KW-0812">Transmembrane</keyword>
<comment type="caution">
    <text evidence="9">The sequence shown here is derived from an EMBL/GenBank/DDBJ whole genome shotgun (WGS) entry which is preliminary data.</text>
</comment>
<feature type="transmembrane region" description="Helical" evidence="8">
    <location>
        <begin position="199"/>
        <end position="219"/>
    </location>
</feature>
<sequence length="316" mass="33242">MATILNVVLPVFIVMGAGFAAARTRLFPAPAVDGLMVFTQLVGVPCVLFTAIVDLDLGAAFDPKLLLSFYTGAITSFAIGVVLMRRVFRRRPGEAVAIAFGALFSNSVLLGLPILSRAYGEGPLGPNFAIISVHAPICYLVGITTMEMARADGQSLAATARAIGRAMFRNALMIGLGLGFLVNIGHLPYPEALRSSVEMIARSALPVALFGLGGVLSRYHLRASLGEAGTISGLSLILHPLIALTLSHYVFDLPPDFVRACVVTASMAPGVNAFLFASLYRRGQAEAASTVLLATLLTIFTASAWLVLLDTLLPPG</sequence>
<evidence type="ECO:0000256" key="8">
    <source>
        <dbReference type="SAM" id="Phobius"/>
    </source>
</evidence>
<dbReference type="OrthoDB" id="9810457at2"/>
<evidence type="ECO:0000256" key="2">
    <source>
        <dbReference type="ARBA" id="ARBA00010145"/>
    </source>
</evidence>
<dbReference type="Pfam" id="PF03547">
    <property type="entry name" value="Mem_trans"/>
    <property type="match status" value="1"/>
</dbReference>
<dbReference type="EMBL" id="VFRP01000002">
    <property type="protein sequence ID" value="TPE53291.1"/>
    <property type="molecule type" value="Genomic_DNA"/>
</dbReference>
<feature type="transmembrane region" description="Helical" evidence="8">
    <location>
        <begin position="231"/>
        <end position="251"/>
    </location>
</feature>
<evidence type="ECO:0000256" key="6">
    <source>
        <dbReference type="ARBA" id="ARBA00022989"/>
    </source>
</evidence>
<evidence type="ECO:0000313" key="9">
    <source>
        <dbReference type="EMBL" id="TPE53291.1"/>
    </source>
</evidence>
<feature type="transmembrane region" description="Helical" evidence="8">
    <location>
        <begin position="95"/>
        <end position="116"/>
    </location>
</feature>
<feature type="transmembrane region" description="Helical" evidence="8">
    <location>
        <begin position="6"/>
        <end position="22"/>
    </location>
</feature>
<feature type="transmembrane region" description="Helical" evidence="8">
    <location>
        <begin position="128"/>
        <end position="146"/>
    </location>
</feature>
<feature type="transmembrane region" description="Helical" evidence="8">
    <location>
        <begin position="34"/>
        <end position="53"/>
    </location>
</feature>
<evidence type="ECO:0000256" key="4">
    <source>
        <dbReference type="ARBA" id="ARBA00022475"/>
    </source>
</evidence>
<comment type="similarity">
    <text evidence="2">Belongs to the auxin efflux carrier (TC 2.A.69) family.</text>
</comment>
<evidence type="ECO:0000256" key="7">
    <source>
        <dbReference type="ARBA" id="ARBA00023136"/>
    </source>
</evidence>
<dbReference type="AlphaFoldDB" id="A0A501X0K2"/>
<keyword evidence="6 8" id="KW-1133">Transmembrane helix</keyword>
<dbReference type="Proteomes" id="UP000319255">
    <property type="component" value="Unassembled WGS sequence"/>
</dbReference>
<feature type="transmembrane region" description="Helical" evidence="8">
    <location>
        <begin position="65"/>
        <end position="83"/>
    </location>
</feature>
<evidence type="ECO:0000313" key="10">
    <source>
        <dbReference type="Proteomes" id="UP000319255"/>
    </source>
</evidence>
<evidence type="ECO:0000256" key="3">
    <source>
        <dbReference type="ARBA" id="ARBA00022448"/>
    </source>
</evidence>
<evidence type="ECO:0000256" key="5">
    <source>
        <dbReference type="ARBA" id="ARBA00022692"/>
    </source>
</evidence>
<name>A0A501X0K2_9RHOB</name>
<keyword evidence="3" id="KW-0813">Transport</keyword>
<keyword evidence="4" id="KW-1003">Cell membrane</keyword>
<reference evidence="9 10" key="1">
    <citation type="submission" date="2019-06" db="EMBL/GenBank/DDBJ databases">
        <title>A novel bacterium of genus Amaricoccus, isolated from marine sediment.</title>
        <authorList>
            <person name="Huang H."/>
            <person name="Mo K."/>
            <person name="Hu Y."/>
        </authorList>
    </citation>
    <scope>NUCLEOTIDE SEQUENCE [LARGE SCALE GENOMIC DNA]</scope>
    <source>
        <strain evidence="9 10">HB172011</strain>
    </source>
</reference>
<dbReference type="InterPro" id="IPR004776">
    <property type="entry name" value="Mem_transp_PIN-like"/>
</dbReference>
<accession>A0A501X0K2</accession>
<dbReference type="GO" id="GO:0055085">
    <property type="term" value="P:transmembrane transport"/>
    <property type="evidence" value="ECO:0007669"/>
    <property type="project" value="InterPro"/>
</dbReference>
<dbReference type="GO" id="GO:0005886">
    <property type="term" value="C:plasma membrane"/>
    <property type="evidence" value="ECO:0007669"/>
    <property type="project" value="UniProtKB-SubCell"/>
</dbReference>
<proteinExistence type="inferred from homology"/>
<dbReference type="PANTHER" id="PTHR36838:SF3">
    <property type="entry name" value="TRANSPORTER AUXIN EFFLUX CARRIER EC FAMILY"/>
    <property type="match status" value="1"/>
</dbReference>
<organism evidence="9 10">
    <name type="scientific">Amaricoccus solimangrovi</name>
    <dbReference type="NCBI Taxonomy" id="2589815"/>
    <lineage>
        <taxon>Bacteria</taxon>
        <taxon>Pseudomonadati</taxon>
        <taxon>Pseudomonadota</taxon>
        <taxon>Alphaproteobacteria</taxon>
        <taxon>Rhodobacterales</taxon>
        <taxon>Paracoccaceae</taxon>
        <taxon>Amaricoccus</taxon>
    </lineage>
</organism>
<protein>
    <submittedName>
        <fullName evidence="9">AEC family transporter</fullName>
    </submittedName>
</protein>
<gene>
    <name evidence="9" type="ORF">FJM51_02510</name>
</gene>
<keyword evidence="7 8" id="KW-0472">Membrane</keyword>
<evidence type="ECO:0000256" key="1">
    <source>
        <dbReference type="ARBA" id="ARBA00004651"/>
    </source>
</evidence>
<comment type="subcellular location">
    <subcellularLocation>
        <location evidence="1">Cell membrane</location>
        <topology evidence="1">Multi-pass membrane protein</topology>
    </subcellularLocation>
</comment>
<feature type="transmembrane region" description="Helical" evidence="8">
    <location>
        <begin position="287"/>
        <end position="308"/>
    </location>
</feature>
<dbReference type="Gene3D" id="1.20.1530.20">
    <property type="match status" value="1"/>
</dbReference>
<dbReference type="InterPro" id="IPR038770">
    <property type="entry name" value="Na+/solute_symporter_sf"/>
</dbReference>